<name>A0A0S8FUV9_UNCW3</name>
<gene>
    <name evidence="7" type="ORF">AMJ83_05685</name>
</gene>
<evidence type="ECO:0000256" key="1">
    <source>
        <dbReference type="ARBA" id="ARBA00022603"/>
    </source>
</evidence>
<protein>
    <recommendedName>
        <fullName evidence="6">Ribosomal RNA adenine methylase transferase N-terminal domain-containing protein</fullName>
    </recommendedName>
</protein>
<evidence type="ECO:0000256" key="4">
    <source>
        <dbReference type="ARBA" id="ARBA00022884"/>
    </source>
</evidence>
<dbReference type="InterPro" id="IPR020598">
    <property type="entry name" value="rRNA_Ade_methylase_Trfase_N"/>
</dbReference>
<dbReference type="PROSITE" id="PS01131">
    <property type="entry name" value="RRNA_A_DIMETH"/>
    <property type="match status" value="1"/>
</dbReference>
<evidence type="ECO:0000256" key="2">
    <source>
        <dbReference type="ARBA" id="ARBA00022679"/>
    </source>
</evidence>
<dbReference type="InterPro" id="IPR020596">
    <property type="entry name" value="rRNA_Ade_Mease_Trfase_CS"/>
</dbReference>
<dbReference type="SUPFAM" id="SSF53335">
    <property type="entry name" value="S-adenosyl-L-methionine-dependent methyltransferases"/>
    <property type="match status" value="1"/>
</dbReference>
<feature type="domain" description="Ribosomal RNA adenine methylase transferase N-terminal" evidence="6">
    <location>
        <begin position="19"/>
        <end position="183"/>
    </location>
</feature>
<proteinExistence type="inferred from homology"/>
<organism evidence="7 8">
    <name type="scientific">candidate division WOR_3 bacterium SM23_42</name>
    <dbReference type="NCBI Taxonomy" id="1703779"/>
    <lineage>
        <taxon>Bacteria</taxon>
        <taxon>Bacteria division WOR-3</taxon>
    </lineage>
</organism>
<keyword evidence="2 5" id="KW-0808">Transferase</keyword>
<evidence type="ECO:0000259" key="6">
    <source>
        <dbReference type="SMART" id="SM00650"/>
    </source>
</evidence>
<feature type="binding site" evidence="5">
    <location>
        <position position="60"/>
    </location>
    <ligand>
        <name>S-adenosyl-L-methionine</name>
        <dbReference type="ChEBI" id="CHEBI:59789"/>
    </ligand>
</feature>
<dbReference type="AlphaFoldDB" id="A0A0S8FUV9"/>
<comment type="similarity">
    <text evidence="5">Belongs to the class I-like SAM-binding methyltransferase superfamily. rRNA adenine N(6)-methyltransferase family.</text>
</comment>
<dbReference type="InterPro" id="IPR029063">
    <property type="entry name" value="SAM-dependent_MTases_sf"/>
</dbReference>
<dbReference type="PANTHER" id="PTHR11727:SF7">
    <property type="entry name" value="DIMETHYLADENOSINE TRANSFERASE-RELATED"/>
    <property type="match status" value="1"/>
</dbReference>
<dbReference type="PROSITE" id="PS51689">
    <property type="entry name" value="SAM_RNA_A_N6_MT"/>
    <property type="match status" value="1"/>
</dbReference>
<feature type="binding site" evidence="5">
    <location>
        <position position="12"/>
    </location>
    <ligand>
        <name>S-adenosyl-L-methionine</name>
        <dbReference type="ChEBI" id="CHEBI:59789"/>
    </ligand>
</feature>
<accession>A0A0S8FUV9</accession>
<feature type="binding site" evidence="5">
    <location>
        <position position="101"/>
    </location>
    <ligand>
        <name>S-adenosyl-L-methionine</name>
        <dbReference type="ChEBI" id="CHEBI:59789"/>
    </ligand>
</feature>
<keyword evidence="3 5" id="KW-0949">S-adenosyl-L-methionine</keyword>
<sequence>MLVNKRKSLGQNFLTKSHLAASLLDESSISIEDIVYEMGPGTGMLTKELGKRTRKVIAIEKDYDLFRTLKKKFRLNDNVVLYNADFLKFKINESCYKIFANIPFNITTAVIRKIVYAAKPPVEAYLIVQKEAAEKFIGAPKTTQSSVLVKPWFRLKIIWSFKRTDFSPVPSVCVVMLHIEKRATSLISPRDRHIYERFIRCGFGASRKNLKLNYKNIFSHNQWKKISRDLEFSVRAKPSELRFRQWLGLYVFFKRNIYRY</sequence>
<dbReference type="PANTHER" id="PTHR11727">
    <property type="entry name" value="DIMETHYLADENOSINE TRANSFERASE"/>
    <property type="match status" value="1"/>
</dbReference>
<keyword evidence="4 5" id="KW-0694">RNA-binding</keyword>
<dbReference type="GO" id="GO:0003723">
    <property type="term" value="F:RNA binding"/>
    <property type="evidence" value="ECO:0007669"/>
    <property type="project" value="UniProtKB-UniRule"/>
</dbReference>
<feature type="binding site" evidence="5">
    <location>
        <position position="14"/>
    </location>
    <ligand>
        <name>S-adenosyl-L-methionine</name>
        <dbReference type="ChEBI" id="CHEBI:59789"/>
    </ligand>
</feature>
<reference evidence="7 8" key="1">
    <citation type="journal article" date="2015" name="Microbiome">
        <title>Genomic resolution of linkages in carbon, nitrogen, and sulfur cycling among widespread estuary sediment bacteria.</title>
        <authorList>
            <person name="Baker B.J."/>
            <person name="Lazar C.S."/>
            <person name="Teske A.P."/>
            <person name="Dick G.J."/>
        </authorList>
    </citation>
    <scope>NUCLEOTIDE SEQUENCE [LARGE SCALE GENOMIC DNA]</scope>
    <source>
        <strain evidence="7">SM23_42</strain>
    </source>
</reference>
<dbReference type="Proteomes" id="UP000051373">
    <property type="component" value="Unassembled WGS sequence"/>
</dbReference>
<dbReference type="EMBL" id="LJUJ01000009">
    <property type="protein sequence ID" value="KPK63691.1"/>
    <property type="molecule type" value="Genomic_DNA"/>
</dbReference>
<dbReference type="GO" id="GO:0000179">
    <property type="term" value="F:rRNA (adenine-N6,N6-)-dimethyltransferase activity"/>
    <property type="evidence" value="ECO:0007669"/>
    <property type="project" value="UniProtKB-UniRule"/>
</dbReference>
<dbReference type="Pfam" id="PF00398">
    <property type="entry name" value="RrnaAD"/>
    <property type="match status" value="1"/>
</dbReference>
<keyword evidence="1 5" id="KW-0489">Methyltransferase</keyword>
<dbReference type="PATRIC" id="fig|1703779.3.peg.1466"/>
<dbReference type="Gene3D" id="3.40.50.150">
    <property type="entry name" value="Vaccinia Virus protein VP39"/>
    <property type="match status" value="1"/>
</dbReference>
<dbReference type="STRING" id="1703779.AMJ83_05685"/>
<evidence type="ECO:0000313" key="8">
    <source>
        <dbReference type="Proteomes" id="UP000051373"/>
    </source>
</evidence>
<feature type="binding site" evidence="5">
    <location>
        <position position="39"/>
    </location>
    <ligand>
        <name>S-adenosyl-L-methionine</name>
        <dbReference type="ChEBI" id="CHEBI:59789"/>
    </ligand>
</feature>
<dbReference type="NCBIfam" id="NF000499">
    <property type="entry name" value="Erm23S_rRNA_broad"/>
    <property type="match status" value="1"/>
</dbReference>
<feature type="binding site" evidence="5">
    <location>
        <position position="85"/>
    </location>
    <ligand>
        <name>S-adenosyl-L-methionine</name>
        <dbReference type="ChEBI" id="CHEBI:59789"/>
    </ligand>
</feature>
<evidence type="ECO:0000256" key="5">
    <source>
        <dbReference type="PROSITE-ProRule" id="PRU01026"/>
    </source>
</evidence>
<dbReference type="InterPro" id="IPR023165">
    <property type="entry name" value="rRNA_Ade_diMease-like_C"/>
</dbReference>
<evidence type="ECO:0000256" key="3">
    <source>
        <dbReference type="ARBA" id="ARBA00022691"/>
    </source>
</evidence>
<dbReference type="InterPro" id="IPR001737">
    <property type="entry name" value="KsgA/Erm"/>
</dbReference>
<evidence type="ECO:0000313" key="7">
    <source>
        <dbReference type="EMBL" id="KPK63691.1"/>
    </source>
</evidence>
<comment type="caution">
    <text evidence="7">The sequence shown here is derived from an EMBL/GenBank/DDBJ whole genome shotgun (WGS) entry which is preliminary data.</text>
</comment>
<dbReference type="SMART" id="SM00650">
    <property type="entry name" value="rADc"/>
    <property type="match status" value="1"/>
</dbReference>
<dbReference type="Gene3D" id="1.10.8.100">
    <property type="entry name" value="Ribosomal RNA adenine dimethylase-like, domain 2"/>
    <property type="match status" value="1"/>
</dbReference>